<dbReference type="SUPFAM" id="SSF54373">
    <property type="entry name" value="FAD-linked reductases, C-terminal domain"/>
    <property type="match status" value="1"/>
</dbReference>
<dbReference type="PANTHER" id="PTHR11530">
    <property type="entry name" value="D-AMINO ACID OXIDASE"/>
    <property type="match status" value="1"/>
</dbReference>
<keyword evidence="9" id="KW-1185">Reference proteome</keyword>
<evidence type="ECO:0000256" key="6">
    <source>
        <dbReference type="PIRSR" id="PIRSR000189-1"/>
    </source>
</evidence>
<dbReference type="Pfam" id="PF01266">
    <property type="entry name" value="DAO"/>
    <property type="match status" value="1"/>
</dbReference>
<keyword evidence="4 6" id="KW-0274">FAD</keyword>
<dbReference type="EMBL" id="ML993858">
    <property type="protein sequence ID" value="KAF2205345.1"/>
    <property type="molecule type" value="Genomic_DNA"/>
</dbReference>
<dbReference type="GO" id="GO:0003884">
    <property type="term" value="F:D-amino-acid oxidase activity"/>
    <property type="evidence" value="ECO:0007669"/>
    <property type="project" value="InterPro"/>
</dbReference>
<evidence type="ECO:0000256" key="1">
    <source>
        <dbReference type="ARBA" id="ARBA00001974"/>
    </source>
</evidence>
<sequence>MAPTPQTPNFLVFGAGVIGLTTALTLRRTYPTSTITIVAKHFPGDRSIEYCSPWAGANWSSMAHDNGPLEHYDRITFQKFSELADHCPEAGIGRFPLRLIFEEKIEKADLLTEETGEIWYRELVGGIREVGEGDLRGAEFGFEHGTFRINTQVYLGWLQNKCLTSSITLSRRTYLSLSSLLSDFPSTTLLLNCTGLGSLHLTDVRDTSLYPTRGQTVLVQEPETPIPRMYIRSPKRVDPDCTYVFPRPLGGGVVLGGSRQEGDWDGEVDMKLAKSIMEKCCSVCPELGKVEDLKVLGHGVGLRTSRKGGVRVELEMWANGTPVVHNYGHSGAGYQSSWGTAERAMELVKKALDRKVKL</sequence>
<feature type="binding site" evidence="6">
    <location>
        <position position="243"/>
    </location>
    <ligand>
        <name>D-dopa</name>
        <dbReference type="ChEBI" id="CHEBI:149689"/>
    </ligand>
</feature>
<dbReference type="OrthoDB" id="2015447at2759"/>
<organism evidence="8 9">
    <name type="scientific">Delitschia confertaspora ATCC 74209</name>
    <dbReference type="NCBI Taxonomy" id="1513339"/>
    <lineage>
        <taxon>Eukaryota</taxon>
        <taxon>Fungi</taxon>
        <taxon>Dikarya</taxon>
        <taxon>Ascomycota</taxon>
        <taxon>Pezizomycotina</taxon>
        <taxon>Dothideomycetes</taxon>
        <taxon>Pleosporomycetidae</taxon>
        <taxon>Pleosporales</taxon>
        <taxon>Delitschiaceae</taxon>
        <taxon>Delitschia</taxon>
    </lineage>
</organism>
<dbReference type="PANTHER" id="PTHR11530:SF16">
    <property type="entry name" value="D-AMINO ACID OXIDASE (AFU_ORTHOLOGUE AFUA_5G11290)"/>
    <property type="match status" value="1"/>
</dbReference>
<accession>A0A9P4JUD6</accession>
<comment type="similarity">
    <text evidence="2">Belongs to the DAMOX/DASOX family.</text>
</comment>
<dbReference type="InterPro" id="IPR006076">
    <property type="entry name" value="FAD-dep_OxRdtase"/>
</dbReference>
<reference evidence="8" key="1">
    <citation type="journal article" date="2020" name="Stud. Mycol.">
        <title>101 Dothideomycetes genomes: a test case for predicting lifestyles and emergence of pathogens.</title>
        <authorList>
            <person name="Haridas S."/>
            <person name="Albert R."/>
            <person name="Binder M."/>
            <person name="Bloem J."/>
            <person name="Labutti K."/>
            <person name="Salamov A."/>
            <person name="Andreopoulos B."/>
            <person name="Baker S."/>
            <person name="Barry K."/>
            <person name="Bills G."/>
            <person name="Bluhm B."/>
            <person name="Cannon C."/>
            <person name="Castanera R."/>
            <person name="Culley D."/>
            <person name="Daum C."/>
            <person name="Ezra D."/>
            <person name="Gonzalez J."/>
            <person name="Henrissat B."/>
            <person name="Kuo A."/>
            <person name="Liang C."/>
            <person name="Lipzen A."/>
            <person name="Lutzoni F."/>
            <person name="Magnuson J."/>
            <person name="Mondo S."/>
            <person name="Nolan M."/>
            <person name="Ohm R."/>
            <person name="Pangilinan J."/>
            <person name="Park H.-J."/>
            <person name="Ramirez L."/>
            <person name="Alfaro M."/>
            <person name="Sun H."/>
            <person name="Tritt A."/>
            <person name="Yoshinaga Y."/>
            <person name="Zwiers L.-H."/>
            <person name="Turgeon B."/>
            <person name="Goodwin S."/>
            <person name="Spatafora J."/>
            <person name="Crous P."/>
            <person name="Grigoriev I."/>
        </authorList>
    </citation>
    <scope>NUCLEOTIDE SEQUENCE</scope>
    <source>
        <strain evidence="8">ATCC 74209</strain>
    </source>
</reference>
<dbReference type="SUPFAM" id="SSF51971">
    <property type="entry name" value="Nucleotide-binding domain"/>
    <property type="match status" value="1"/>
</dbReference>
<keyword evidence="5" id="KW-0560">Oxidoreductase</keyword>
<dbReference type="InterPro" id="IPR023209">
    <property type="entry name" value="DAO"/>
</dbReference>
<evidence type="ECO:0000256" key="2">
    <source>
        <dbReference type="ARBA" id="ARBA00006730"/>
    </source>
</evidence>
<dbReference type="PROSITE" id="PS00677">
    <property type="entry name" value="DAO"/>
    <property type="match status" value="1"/>
</dbReference>
<comment type="caution">
    <text evidence="8">The sequence shown here is derived from an EMBL/GenBank/DDBJ whole genome shotgun (WGS) entry which is preliminary data.</text>
</comment>
<feature type="binding site" evidence="6">
    <location>
        <position position="303"/>
    </location>
    <ligand>
        <name>D-dopa</name>
        <dbReference type="ChEBI" id="CHEBI:149689"/>
    </ligand>
</feature>
<dbReference type="Proteomes" id="UP000799536">
    <property type="component" value="Unassembled WGS sequence"/>
</dbReference>
<feature type="domain" description="FAD dependent oxidoreductase" evidence="7">
    <location>
        <begin position="11"/>
        <end position="346"/>
    </location>
</feature>
<feature type="binding site" evidence="6">
    <location>
        <position position="194"/>
    </location>
    <ligand>
        <name>FAD</name>
        <dbReference type="ChEBI" id="CHEBI:57692"/>
    </ligand>
</feature>
<dbReference type="InterPro" id="IPR006181">
    <property type="entry name" value="D-amino_acid_oxidase_CS"/>
</dbReference>
<evidence type="ECO:0000259" key="7">
    <source>
        <dbReference type="Pfam" id="PF01266"/>
    </source>
</evidence>
<protein>
    <submittedName>
        <fullName evidence="8">Nucleotide-binding domain-containing protein</fullName>
    </submittedName>
</protein>
<keyword evidence="3" id="KW-0285">Flavoprotein</keyword>
<dbReference type="GO" id="GO:0005737">
    <property type="term" value="C:cytoplasm"/>
    <property type="evidence" value="ECO:0007669"/>
    <property type="project" value="TreeGrafter"/>
</dbReference>
<dbReference type="Gene3D" id="3.30.9.10">
    <property type="entry name" value="D-Amino Acid Oxidase, subunit A, domain 2"/>
    <property type="match status" value="1"/>
</dbReference>
<dbReference type="AlphaFoldDB" id="A0A9P4JUD6"/>
<evidence type="ECO:0000313" key="8">
    <source>
        <dbReference type="EMBL" id="KAF2205345.1"/>
    </source>
</evidence>
<name>A0A9P4JUD6_9PLEO</name>
<evidence type="ECO:0000313" key="9">
    <source>
        <dbReference type="Proteomes" id="UP000799536"/>
    </source>
</evidence>
<proteinExistence type="inferred from homology"/>
<comment type="cofactor">
    <cofactor evidence="1 6">
        <name>FAD</name>
        <dbReference type="ChEBI" id="CHEBI:57692"/>
    </cofactor>
</comment>
<dbReference type="GO" id="GO:0019478">
    <property type="term" value="P:D-amino acid catabolic process"/>
    <property type="evidence" value="ECO:0007669"/>
    <property type="project" value="TreeGrafter"/>
</dbReference>
<feature type="binding site" evidence="6">
    <location>
        <position position="331"/>
    </location>
    <ligand>
        <name>D-dopa</name>
        <dbReference type="ChEBI" id="CHEBI:149689"/>
    </ligand>
</feature>
<dbReference type="PIRSF" id="PIRSF000189">
    <property type="entry name" value="D-aa_oxidase"/>
    <property type="match status" value="1"/>
</dbReference>
<evidence type="ECO:0000256" key="5">
    <source>
        <dbReference type="ARBA" id="ARBA00023002"/>
    </source>
</evidence>
<evidence type="ECO:0000256" key="3">
    <source>
        <dbReference type="ARBA" id="ARBA00022630"/>
    </source>
</evidence>
<dbReference type="Gene3D" id="3.40.50.720">
    <property type="entry name" value="NAD(P)-binding Rossmann-like Domain"/>
    <property type="match status" value="1"/>
</dbReference>
<dbReference type="GO" id="GO:0071949">
    <property type="term" value="F:FAD binding"/>
    <property type="evidence" value="ECO:0007669"/>
    <property type="project" value="InterPro"/>
</dbReference>
<gene>
    <name evidence="8" type="ORF">GQ43DRAFT_428220</name>
</gene>
<evidence type="ECO:0000256" key="4">
    <source>
        <dbReference type="ARBA" id="ARBA00022827"/>
    </source>
</evidence>